<evidence type="ECO:0000313" key="2">
    <source>
        <dbReference type="Proteomes" id="UP000245647"/>
    </source>
</evidence>
<dbReference type="OrthoDB" id="714214at2"/>
<dbReference type="RefSeq" id="WP_109415918.1">
    <property type="nucleotide sequence ID" value="NZ_QEAS01000008.1"/>
</dbReference>
<evidence type="ECO:0008006" key="3">
    <source>
        <dbReference type="Google" id="ProtNLM"/>
    </source>
</evidence>
<sequence length="284" mass="33197">MSESGSKNPGPRQSGQYDKILRENLEVTLPVFIKEVLGIEVAESEELPDDIQHTKERKPDALKKITTVSGETFLLHIEFQVEDEGEMVFRMVEYYIMLMRRYHLPVRQYVIFLRDKKPLMAKYLHTERLKFSYDLLEISSMNYRLFLNAANPEVKMLAILADFANNDSYSVVKEIVEDIRGGEESDFAESRYFKQLRIFVQLRRSIEPQFERVMEAVSKFFKEERDFLFRRGESKGMEKGLEKKSYEVVANLIREFHFSDEQAAKAAGTSVEFAREVRASLDKA</sequence>
<keyword evidence="2" id="KW-1185">Reference proteome</keyword>
<protein>
    <recommendedName>
        <fullName evidence="3">Transposase (putative) YhgA-like domain-containing protein</fullName>
    </recommendedName>
</protein>
<proteinExistence type="predicted"/>
<gene>
    <name evidence="1" type="ORF">DDR33_11445</name>
</gene>
<dbReference type="PANTHER" id="PTHR34613:SF1">
    <property type="entry name" value="SLL6017 PROTEIN"/>
    <property type="match status" value="1"/>
</dbReference>
<comment type="caution">
    <text evidence="1">The sequence shown here is derived from an EMBL/GenBank/DDBJ whole genome shotgun (WGS) entry which is preliminary data.</text>
</comment>
<dbReference type="AlphaFoldDB" id="A0A2U2PGV1"/>
<dbReference type="PANTHER" id="PTHR34613">
    <property type="entry name" value="SLL0800 PROTEIN"/>
    <property type="match status" value="1"/>
</dbReference>
<name>A0A2U2PGV1_9SPHI</name>
<dbReference type="Proteomes" id="UP000245647">
    <property type="component" value="Unassembled WGS sequence"/>
</dbReference>
<accession>A0A2U2PGV1</accession>
<evidence type="ECO:0000313" key="1">
    <source>
        <dbReference type="EMBL" id="PWG80631.1"/>
    </source>
</evidence>
<reference evidence="1 2" key="1">
    <citation type="submission" date="2018-04" db="EMBL/GenBank/DDBJ databases">
        <title>Pedobacter chongqingensis sp. nov., isolated from a rottenly hemp rope.</title>
        <authorList>
            <person name="Cai Y."/>
        </authorList>
    </citation>
    <scope>NUCLEOTIDE SEQUENCE [LARGE SCALE GENOMIC DNA]</scope>
    <source>
        <strain evidence="1 2">FJ4-8</strain>
    </source>
</reference>
<organism evidence="1 2">
    <name type="scientific">Pararcticibacter amylolyticus</name>
    <dbReference type="NCBI Taxonomy" id="2173175"/>
    <lineage>
        <taxon>Bacteria</taxon>
        <taxon>Pseudomonadati</taxon>
        <taxon>Bacteroidota</taxon>
        <taxon>Sphingobacteriia</taxon>
        <taxon>Sphingobacteriales</taxon>
        <taxon>Sphingobacteriaceae</taxon>
        <taxon>Pararcticibacter</taxon>
    </lineage>
</organism>
<dbReference type="EMBL" id="QEAS01000008">
    <property type="protein sequence ID" value="PWG80631.1"/>
    <property type="molecule type" value="Genomic_DNA"/>
</dbReference>